<feature type="signal peptide" evidence="2">
    <location>
        <begin position="1"/>
        <end position="23"/>
    </location>
</feature>
<dbReference type="Proteomes" id="UP000053477">
    <property type="component" value="Unassembled WGS sequence"/>
</dbReference>
<feature type="region of interest" description="Disordered" evidence="1">
    <location>
        <begin position="65"/>
        <end position="92"/>
    </location>
</feature>
<feature type="compositionally biased region" description="Polar residues" evidence="1">
    <location>
        <begin position="440"/>
        <end position="453"/>
    </location>
</feature>
<protein>
    <submittedName>
        <fullName evidence="3">Uncharacterized protein</fullName>
    </submittedName>
</protein>
<keyword evidence="4" id="KW-1185">Reference proteome</keyword>
<gene>
    <name evidence="3" type="ORF">SCHPADRAFT_894369</name>
</gene>
<organism evidence="3 4">
    <name type="scientific">Schizopora paradoxa</name>
    <dbReference type="NCBI Taxonomy" id="27342"/>
    <lineage>
        <taxon>Eukaryota</taxon>
        <taxon>Fungi</taxon>
        <taxon>Dikarya</taxon>
        <taxon>Basidiomycota</taxon>
        <taxon>Agaricomycotina</taxon>
        <taxon>Agaricomycetes</taxon>
        <taxon>Hymenochaetales</taxon>
        <taxon>Schizoporaceae</taxon>
        <taxon>Schizopora</taxon>
    </lineage>
</organism>
<keyword evidence="2" id="KW-0732">Signal</keyword>
<dbReference type="AlphaFoldDB" id="A0A0H2RSG4"/>
<dbReference type="InParanoid" id="A0A0H2RSG4"/>
<feature type="region of interest" description="Disordered" evidence="1">
    <location>
        <begin position="472"/>
        <end position="502"/>
    </location>
</feature>
<evidence type="ECO:0000313" key="3">
    <source>
        <dbReference type="EMBL" id="KLO07796.1"/>
    </source>
</evidence>
<evidence type="ECO:0000313" key="4">
    <source>
        <dbReference type="Proteomes" id="UP000053477"/>
    </source>
</evidence>
<evidence type="ECO:0000256" key="1">
    <source>
        <dbReference type="SAM" id="MobiDB-lite"/>
    </source>
</evidence>
<dbReference type="EMBL" id="KQ086120">
    <property type="protein sequence ID" value="KLO07796.1"/>
    <property type="molecule type" value="Genomic_DNA"/>
</dbReference>
<proteinExistence type="predicted"/>
<feature type="chain" id="PRO_5005201739" evidence="2">
    <location>
        <begin position="24"/>
        <end position="731"/>
    </location>
</feature>
<feature type="compositionally biased region" description="Polar residues" evidence="1">
    <location>
        <begin position="138"/>
        <end position="153"/>
    </location>
</feature>
<accession>A0A0H2RSG4</accession>
<reference evidence="3 4" key="1">
    <citation type="submission" date="2015-04" db="EMBL/GenBank/DDBJ databases">
        <title>Complete genome sequence of Schizopora paradoxa KUC8140, a cosmopolitan wood degrader in East Asia.</title>
        <authorList>
            <consortium name="DOE Joint Genome Institute"/>
            <person name="Min B."/>
            <person name="Park H."/>
            <person name="Jang Y."/>
            <person name="Kim J.-J."/>
            <person name="Kim K.H."/>
            <person name="Pangilinan J."/>
            <person name="Lipzen A."/>
            <person name="Riley R."/>
            <person name="Grigoriev I.V."/>
            <person name="Spatafora J.W."/>
            <person name="Choi I.-G."/>
        </authorList>
    </citation>
    <scope>NUCLEOTIDE SEQUENCE [LARGE SCALE GENOMIC DNA]</scope>
    <source>
        <strain evidence="3 4">KUC8140</strain>
    </source>
</reference>
<feature type="compositionally biased region" description="Polar residues" evidence="1">
    <location>
        <begin position="480"/>
        <end position="491"/>
    </location>
</feature>
<evidence type="ECO:0000256" key="2">
    <source>
        <dbReference type="SAM" id="SignalP"/>
    </source>
</evidence>
<feature type="region of interest" description="Disordered" evidence="1">
    <location>
        <begin position="440"/>
        <end position="460"/>
    </location>
</feature>
<feature type="region of interest" description="Disordered" evidence="1">
    <location>
        <begin position="108"/>
        <end position="162"/>
    </location>
</feature>
<name>A0A0H2RSG4_9AGAM</name>
<sequence>MTSPDVVQIVLLTFIALLYLCMATPYYDSQLYDNMDDVHYKNHEEMLPENHESYLGPTYDHDVPGGHSNGGMTMEENPLEDTGHTDSTDKTGGMGTEYQETPHNLFPAGEQSPSQPGIMNDPALQFGDVNNRNDHSLANENTGNNPNITSGPSNHAVDDHANAPLESPVWDEAVIDYKGYRILNISGDEDAMRALHRAWEDGLMIHSISKPFCDHIQEFNYLAGFYIDNSEINQYGGRQTTLSAVDNVGNAIGLTYWIHNKSSNQPVKDDEVTFEVHENKSFYWNGLEVSNRTNDPRAFEALERAWGHSYPMKEIATFFPNHIQNLQQDHESGLCLTGLDIVHNPSAEPCVTLEAKYGNELLGATYKIYEIISQTSSAIKTGSVTCVAWDQSQVQQSGPWQPHAGSEDMEMVNDQYIPNNASDQSNPNNEQFIADYEVANPSNEEGGNQSVMNEENKKKPNFLRRINNKLFDHPNKTENQDTGSAPSNVHSSGKPGHKSLKDKFSDKLHMHSNRQDIQLGVSENLLGANRTIAYEALNAAKCDKNLKVFIRGDDHFNEPFVEHINNPTQTGLEFFSISELFAMTLTGRPDESINFRAFDLLVIPLNNKNIPLFYIYKMQLQVDAANNVSVKSVTIQDNDADFQQKGFKELHVPYAEQSGEFAPINGYTHEVSQVNLFVDPRITGMRRLLLTNALVKIYTKEYAPGMNPNNAIGFLRAEIAEETFRTGFIPG</sequence>